<accession>A0A5C3L7I1</accession>
<dbReference type="AlphaFoldDB" id="A0A5C3L7I1"/>
<keyword evidence="2" id="KW-1185">Reference proteome</keyword>
<dbReference type="Proteomes" id="UP000307440">
    <property type="component" value="Unassembled WGS sequence"/>
</dbReference>
<proteinExistence type="predicted"/>
<gene>
    <name evidence="1" type="ORF">FA15DRAFT_652697</name>
</gene>
<reference evidence="1 2" key="1">
    <citation type="journal article" date="2019" name="Nat. Ecol. Evol.">
        <title>Megaphylogeny resolves global patterns of mushroom evolution.</title>
        <authorList>
            <person name="Varga T."/>
            <person name="Krizsan K."/>
            <person name="Foldi C."/>
            <person name="Dima B."/>
            <person name="Sanchez-Garcia M."/>
            <person name="Sanchez-Ramirez S."/>
            <person name="Szollosi G.J."/>
            <person name="Szarkandi J.G."/>
            <person name="Papp V."/>
            <person name="Albert L."/>
            <person name="Andreopoulos W."/>
            <person name="Angelini C."/>
            <person name="Antonin V."/>
            <person name="Barry K.W."/>
            <person name="Bougher N.L."/>
            <person name="Buchanan P."/>
            <person name="Buyck B."/>
            <person name="Bense V."/>
            <person name="Catcheside P."/>
            <person name="Chovatia M."/>
            <person name="Cooper J."/>
            <person name="Damon W."/>
            <person name="Desjardin D."/>
            <person name="Finy P."/>
            <person name="Geml J."/>
            <person name="Haridas S."/>
            <person name="Hughes K."/>
            <person name="Justo A."/>
            <person name="Karasinski D."/>
            <person name="Kautmanova I."/>
            <person name="Kiss B."/>
            <person name="Kocsube S."/>
            <person name="Kotiranta H."/>
            <person name="LaButti K.M."/>
            <person name="Lechner B.E."/>
            <person name="Liimatainen K."/>
            <person name="Lipzen A."/>
            <person name="Lukacs Z."/>
            <person name="Mihaltcheva S."/>
            <person name="Morgado L.N."/>
            <person name="Niskanen T."/>
            <person name="Noordeloos M.E."/>
            <person name="Ohm R.A."/>
            <person name="Ortiz-Santana B."/>
            <person name="Ovrebo C."/>
            <person name="Racz N."/>
            <person name="Riley R."/>
            <person name="Savchenko A."/>
            <person name="Shiryaev A."/>
            <person name="Soop K."/>
            <person name="Spirin V."/>
            <person name="Szebenyi C."/>
            <person name="Tomsovsky M."/>
            <person name="Tulloss R.E."/>
            <person name="Uehling J."/>
            <person name="Grigoriev I.V."/>
            <person name="Vagvolgyi C."/>
            <person name="Papp T."/>
            <person name="Martin F.M."/>
            <person name="Miettinen O."/>
            <person name="Hibbett D.S."/>
            <person name="Nagy L.G."/>
        </authorList>
    </citation>
    <scope>NUCLEOTIDE SEQUENCE [LARGE SCALE GENOMIC DNA]</scope>
    <source>
        <strain evidence="1 2">CBS 121175</strain>
    </source>
</reference>
<evidence type="ECO:0000313" key="1">
    <source>
        <dbReference type="EMBL" id="TFK28698.1"/>
    </source>
</evidence>
<organism evidence="1 2">
    <name type="scientific">Coprinopsis marcescibilis</name>
    <name type="common">Agaric fungus</name>
    <name type="synonym">Psathyrella marcescibilis</name>
    <dbReference type="NCBI Taxonomy" id="230819"/>
    <lineage>
        <taxon>Eukaryota</taxon>
        <taxon>Fungi</taxon>
        <taxon>Dikarya</taxon>
        <taxon>Basidiomycota</taxon>
        <taxon>Agaricomycotina</taxon>
        <taxon>Agaricomycetes</taxon>
        <taxon>Agaricomycetidae</taxon>
        <taxon>Agaricales</taxon>
        <taxon>Agaricineae</taxon>
        <taxon>Psathyrellaceae</taxon>
        <taxon>Coprinopsis</taxon>
    </lineage>
</organism>
<protein>
    <submittedName>
        <fullName evidence="1">Uncharacterized protein</fullName>
    </submittedName>
</protein>
<sequence length="194" mass="21550">MCDGGQVDINVTSVIARKHIEEVILIWQKVLGDRSIGVCVQTTIYEVVGPLVVAEKSLRCRKAMEDSGIRTQELASRTGPYGNSVPAEAPCHEQPGNGYTRSVIRSRVEDGGRCWRVSEPLLWKRDPFHPAVVVTYCGGKSFVKVDVMLARKRANGVPFETKRLCNGNQSEALSFRTGFQKFTYHPVGTAKRQL</sequence>
<dbReference type="EMBL" id="ML210154">
    <property type="protein sequence ID" value="TFK28698.1"/>
    <property type="molecule type" value="Genomic_DNA"/>
</dbReference>
<name>A0A5C3L7I1_COPMA</name>
<evidence type="ECO:0000313" key="2">
    <source>
        <dbReference type="Proteomes" id="UP000307440"/>
    </source>
</evidence>